<accession>A0A8T2EDJ7</accession>
<sequence>MYMKKLWRWVPFKALVVWRLEVMAAIFESRTCPPTLPSYNLFIHVFDKIYLILI</sequence>
<dbReference type="EMBL" id="JAEFBJ010000004">
    <property type="protein sequence ID" value="KAG7621479.1"/>
    <property type="molecule type" value="Genomic_DNA"/>
</dbReference>
<dbReference type="AlphaFoldDB" id="A0A8T2EDJ7"/>
<name>A0A8T2EDJ7_ARASU</name>
<protein>
    <submittedName>
        <fullName evidence="2">Uncharacterized protein</fullName>
    </submittedName>
</protein>
<comment type="caution">
    <text evidence="2">The sequence shown here is derived from an EMBL/GenBank/DDBJ whole genome shotgun (WGS) entry which is preliminary data.</text>
</comment>
<reference evidence="2 3" key="1">
    <citation type="submission" date="2020-12" db="EMBL/GenBank/DDBJ databases">
        <title>Concerted genomic and epigenomic changes stabilize Arabidopsis allopolyploids.</title>
        <authorList>
            <person name="Chen Z."/>
        </authorList>
    </citation>
    <scope>NUCLEOTIDE SEQUENCE [LARGE SCALE GENOMIC DNA]</scope>
    <source>
        <strain evidence="2">As9502</strain>
        <tissue evidence="2">Leaf</tissue>
    </source>
</reference>
<dbReference type="Proteomes" id="UP000694251">
    <property type="component" value="Chromosome 4"/>
</dbReference>
<proteinExistence type="predicted"/>
<keyword evidence="3" id="KW-1185">Reference proteome</keyword>
<evidence type="ECO:0000313" key="3">
    <source>
        <dbReference type="Proteomes" id="UP000694251"/>
    </source>
</evidence>
<evidence type="ECO:0000313" key="2">
    <source>
        <dbReference type="EMBL" id="KAG7621479.1"/>
    </source>
</evidence>
<evidence type="ECO:0000256" key="1">
    <source>
        <dbReference type="SAM" id="SignalP"/>
    </source>
</evidence>
<feature type="chain" id="PRO_5035867928" evidence="1">
    <location>
        <begin position="25"/>
        <end position="54"/>
    </location>
</feature>
<feature type="signal peptide" evidence="1">
    <location>
        <begin position="1"/>
        <end position="24"/>
    </location>
</feature>
<organism evidence="2 3">
    <name type="scientific">Arabidopsis suecica</name>
    <name type="common">Swedish thale-cress</name>
    <name type="synonym">Cardaminopsis suecica</name>
    <dbReference type="NCBI Taxonomy" id="45249"/>
    <lineage>
        <taxon>Eukaryota</taxon>
        <taxon>Viridiplantae</taxon>
        <taxon>Streptophyta</taxon>
        <taxon>Embryophyta</taxon>
        <taxon>Tracheophyta</taxon>
        <taxon>Spermatophyta</taxon>
        <taxon>Magnoliopsida</taxon>
        <taxon>eudicotyledons</taxon>
        <taxon>Gunneridae</taxon>
        <taxon>Pentapetalae</taxon>
        <taxon>rosids</taxon>
        <taxon>malvids</taxon>
        <taxon>Brassicales</taxon>
        <taxon>Brassicaceae</taxon>
        <taxon>Camelineae</taxon>
        <taxon>Arabidopsis</taxon>
    </lineage>
</organism>
<gene>
    <name evidence="2" type="ORF">ISN44_As04g023770</name>
</gene>
<keyword evidence="1" id="KW-0732">Signal</keyword>